<proteinExistence type="predicted"/>
<evidence type="ECO:0000259" key="1">
    <source>
        <dbReference type="PROSITE" id="PS50006"/>
    </source>
</evidence>
<dbReference type="PANTHER" id="PTHR15715:SF37">
    <property type="entry name" value="LD47843P"/>
    <property type="match status" value="1"/>
</dbReference>
<gene>
    <name evidence="2" type="ORF">CVT25_001742</name>
</gene>
<comment type="caution">
    <text evidence="2">The sequence shown here is derived from an EMBL/GenBank/DDBJ whole genome shotgun (WGS) entry which is preliminary data.</text>
</comment>
<dbReference type="Pfam" id="PF00498">
    <property type="entry name" value="FHA"/>
    <property type="match status" value="1"/>
</dbReference>
<dbReference type="STRING" id="93625.A0A409XSL7"/>
<accession>A0A409XSL7</accession>
<dbReference type="InterPro" id="IPR008984">
    <property type="entry name" value="SMAD_FHA_dom_sf"/>
</dbReference>
<dbReference type="PANTHER" id="PTHR15715">
    <property type="entry name" value="CENTROSOMAL PROTEIN OF 170 KDA"/>
    <property type="match status" value="1"/>
</dbReference>
<evidence type="ECO:0000313" key="3">
    <source>
        <dbReference type="Proteomes" id="UP000283269"/>
    </source>
</evidence>
<protein>
    <recommendedName>
        <fullName evidence="1">FHA domain-containing protein</fullName>
    </recommendedName>
</protein>
<dbReference type="Gene3D" id="2.60.200.20">
    <property type="match status" value="1"/>
</dbReference>
<dbReference type="GO" id="GO:0005737">
    <property type="term" value="C:cytoplasm"/>
    <property type="evidence" value="ECO:0007669"/>
    <property type="project" value="TreeGrafter"/>
</dbReference>
<dbReference type="PROSITE" id="PS50006">
    <property type="entry name" value="FHA_DOMAIN"/>
    <property type="match status" value="1"/>
</dbReference>
<keyword evidence="3" id="KW-1185">Reference proteome</keyword>
<dbReference type="EMBL" id="NHYD01000632">
    <property type="protein sequence ID" value="PPQ93701.1"/>
    <property type="molecule type" value="Genomic_DNA"/>
</dbReference>
<feature type="domain" description="FHA" evidence="1">
    <location>
        <begin position="1"/>
        <end position="51"/>
    </location>
</feature>
<evidence type="ECO:0000313" key="2">
    <source>
        <dbReference type="EMBL" id="PPQ93701.1"/>
    </source>
</evidence>
<dbReference type="Proteomes" id="UP000283269">
    <property type="component" value="Unassembled WGS sequence"/>
</dbReference>
<sequence>MSSKTALKSRMVFFDSTVLGRQHADVWEEGGKVYIKDVKSSNGTFIYGERLSSEGHESDPFELKTDNVIKFGIDIVGEENKTIIHPKVAACVMCVFTEQDAQVAARAEQHQQQQQRWGTGGGLQLGGIGCLGGLNGGVGGVDGLGGGGAGINGVQQQPQLQG</sequence>
<dbReference type="OrthoDB" id="687730at2759"/>
<name>A0A409XSL7_PSICY</name>
<organism evidence="2 3">
    <name type="scientific">Psilocybe cyanescens</name>
    <dbReference type="NCBI Taxonomy" id="93625"/>
    <lineage>
        <taxon>Eukaryota</taxon>
        <taxon>Fungi</taxon>
        <taxon>Dikarya</taxon>
        <taxon>Basidiomycota</taxon>
        <taxon>Agaricomycotina</taxon>
        <taxon>Agaricomycetes</taxon>
        <taxon>Agaricomycetidae</taxon>
        <taxon>Agaricales</taxon>
        <taxon>Agaricineae</taxon>
        <taxon>Strophariaceae</taxon>
        <taxon>Psilocybe</taxon>
    </lineage>
</organism>
<dbReference type="InParanoid" id="A0A409XSL7"/>
<dbReference type="InterPro" id="IPR051176">
    <property type="entry name" value="Cent_Immune-Sig_Mod"/>
</dbReference>
<dbReference type="AlphaFoldDB" id="A0A409XSL7"/>
<dbReference type="SUPFAM" id="SSF49879">
    <property type="entry name" value="SMAD/FHA domain"/>
    <property type="match status" value="1"/>
</dbReference>
<dbReference type="InterPro" id="IPR000253">
    <property type="entry name" value="FHA_dom"/>
</dbReference>
<reference evidence="2 3" key="1">
    <citation type="journal article" date="2018" name="Evol. Lett.">
        <title>Horizontal gene cluster transfer increased hallucinogenic mushroom diversity.</title>
        <authorList>
            <person name="Reynolds H.T."/>
            <person name="Vijayakumar V."/>
            <person name="Gluck-Thaler E."/>
            <person name="Korotkin H.B."/>
            <person name="Matheny P.B."/>
            <person name="Slot J.C."/>
        </authorList>
    </citation>
    <scope>NUCLEOTIDE SEQUENCE [LARGE SCALE GENOMIC DNA]</scope>
    <source>
        <strain evidence="2 3">2631</strain>
    </source>
</reference>